<evidence type="ECO:0000259" key="2">
    <source>
        <dbReference type="Pfam" id="PF02481"/>
    </source>
</evidence>
<dbReference type="InterPro" id="IPR041614">
    <property type="entry name" value="DprA_WH"/>
</dbReference>
<evidence type="ECO:0000313" key="4">
    <source>
        <dbReference type="EMBL" id="MBB6123280.1"/>
    </source>
</evidence>
<accession>A0A841IY92</accession>
<evidence type="ECO:0000256" key="1">
    <source>
        <dbReference type="ARBA" id="ARBA00006525"/>
    </source>
</evidence>
<dbReference type="Pfam" id="PF21102">
    <property type="entry name" value="DprA_N"/>
    <property type="match status" value="1"/>
</dbReference>
<feature type="domain" description="Smf/DprA SLOG" evidence="2">
    <location>
        <begin position="78"/>
        <end position="284"/>
    </location>
</feature>
<dbReference type="InterPro" id="IPR003488">
    <property type="entry name" value="DprA"/>
</dbReference>
<comment type="caution">
    <text evidence="4">The sequence shown here is derived from an EMBL/GenBank/DDBJ whole genome shotgun (WGS) entry which is preliminary data.</text>
</comment>
<reference evidence="4 5" key="1">
    <citation type="submission" date="2020-08" db="EMBL/GenBank/DDBJ databases">
        <title>Genomic Encyclopedia of Type Strains, Phase IV (KMG-IV): sequencing the most valuable type-strain genomes for metagenomic binning, comparative biology and taxonomic classification.</title>
        <authorList>
            <person name="Goeker M."/>
        </authorList>
    </citation>
    <scope>NUCLEOTIDE SEQUENCE [LARGE SCALE GENOMIC DNA]</scope>
    <source>
        <strain evidence="4 5">DSM 102255</strain>
    </source>
</reference>
<dbReference type="Pfam" id="PF17782">
    <property type="entry name" value="WHD_DprA"/>
    <property type="match status" value="1"/>
</dbReference>
<gene>
    <name evidence="4" type="ORF">FHS92_000987</name>
</gene>
<name>A0A841IY92_9SPHN</name>
<dbReference type="PANTHER" id="PTHR43022">
    <property type="entry name" value="PROTEIN SMF"/>
    <property type="match status" value="1"/>
</dbReference>
<dbReference type="Proteomes" id="UP000552700">
    <property type="component" value="Unassembled WGS sequence"/>
</dbReference>
<proteinExistence type="inferred from homology"/>
<dbReference type="InterPro" id="IPR057666">
    <property type="entry name" value="DrpA_SLOG"/>
</dbReference>
<comment type="similarity">
    <text evidence="1">Belongs to the DprA/Smf family.</text>
</comment>
<dbReference type="NCBIfam" id="TIGR00732">
    <property type="entry name" value="dprA"/>
    <property type="match status" value="1"/>
</dbReference>
<dbReference type="InterPro" id="IPR036388">
    <property type="entry name" value="WH-like_DNA-bd_sf"/>
</dbReference>
<protein>
    <submittedName>
        <fullName evidence="4">DNA processing protein</fullName>
    </submittedName>
</protein>
<sequence length="365" mass="38290">MAGGGLDQNGFDRLRLARSPRIGPVTWASLIARFGSASEALRMLPDLAKRGGANGAQVADEGTVAREAERVSALGASYLFLDDRDYPPLLGQIDTAPPVLIVRGDMALLERRCVGMVGARNASAAACRFARMLAQDLTREEVVVVSGLARGIDTAAHVGSLMKGTIGVIASGIDIAFPPENAQLQEDVATHGLLIAEQPPGAEPRARNFPYRNRIIAGLSLGTVVVEAAPKSGSLITARLAAEAGREVMAVPGSPLDPRAQGCNLLIREGATLVQSAADVIEAISHLDDRMVRSPTPHWSAGPIDSDVADGDRKRLHALLGPVPVQVDELVRQAGLAPAIVQTVLLELELAGRLERHAGGRVSLA</sequence>
<evidence type="ECO:0000313" key="5">
    <source>
        <dbReference type="Proteomes" id="UP000552700"/>
    </source>
</evidence>
<keyword evidence="5" id="KW-1185">Reference proteome</keyword>
<dbReference type="Pfam" id="PF02481">
    <property type="entry name" value="DNA_processg_A"/>
    <property type="match status" value="1"/>
</dbReference>
<dbReference type="SUPFAM" id="SSF102405">
    <property type="entry name" value="MCP/YpsA-like"/>
    <property type="match status" value="1"/>
</dbReference>
<dbReference type="GO" id="GO:0009294">
    <property type="term" value="P:DNA-mediated transformation"/>
    <property type="evidence" value="ECO:0007669"/>
    <property type="project" value="InterPro"/>
</dbReference>
<dbReference type="AlphaFoldDB" id="A0A841IY92"/>
<dbReference type="Gene3D" id="1.10.10.10">
    <property type="entry name" value="Winged helix-like DNA-binding domain superfamily/Winged helix DNA-binding domain"/>
    <property type="match status" value="1"/>
</dbReference>
<dbReference type="EMBL" id="JACIJP010000001">
    <property type="protein sequence ID" value="MBB6123280.1"/>
    <property type="molecule type" value="Genomic_DNA"/>
</dbReference>
<evidence type="ECO:0000259" key="3">
    <source>
        <dbReference type="Pfam" id="PF17782"/>
    </source>
</evidence>
<dbReference type="Gene3D" id="3.40.50.450">
    <property type="match status" value="1"/>
</dbReference>
<organism evidence="4 5">
    <name type="scientific">Sphingobium subterraneum</name>
    <dbReference type="NCBI Taxonomy" id="627688"/>
    <lineage>
        <taxon>Bacteria</taxon>
        <taxon>Pseudomonadati</taxon>
        <taxon>Pseudomonadota</taxon>
        <taxon>Alphaproteobacteria</taxon>
        <taxon>Sphingomonadales</taxon>
        <taxon>Sphingomonadaceae</taxon>
        <taxon>Sphingobium</taxon>
    </lineage>
</organism>
<dbReference type="PANTHER" id="PTHR43022:SF1">
    <property type="entry name" value="PROTEIN SMF"/>
    <property type="match status" value="1"/>
</dbReference>
<feature type="domain" description="DprA winged helix" evidence="3">
    <location>
        <begin position="309"/>
        <end position="360"/>
    </location>
</feature>